<dbReference type="PANTHER" id="PTHR30137">
    <property type="entry name" value="LUCIFERASE-LIKE MONOOXYGENASE"/>
    <property type="match status" value="1"/>
</dbReference>
<organism evidence="4 5">
    <name type="scientific">Microbaculum marinisediminis</name>
    <dbReference type="NCBI Taxonomy" id="2931392"/>
    <lineage>
        <taxon>Bacteria</taxon>
        <taxon>Pseudomonadati</taxon>
        <taxon>Pseudomonadota</taxon>
        <taxon>Alphaproteobacteria</taxon>
        <taxon>Hyphomicrobiales</taxon>
        <taxon>Tepidamorphaceae</taxon>
        <taxon>Microbaculum</taxon>
    </lineage>
</organism>
<dbReference type="AlphaFoldDB" id="A0AAW5QZY6"/>
<dbReference type="GO" id="GO:0016705">
    <property type="term" value="F:oxidoreductase activity, acting on paired donors, with incorporation or reduction of molecular oxygen"/>
    <property type="evidence" value="ECO:0007669"/>
    <property type="project" value="InterPro"/>
</dbReference>
<reference evidence="4 5" key="1">
    <citation type="submission" date="2022-04" db="EMBL/GenBank/DDBJ databases">
        <authorList>
            <person name="Ye Y.-Q."/>
            <person name="Du Z.-J."/>
        </authorList>
    </citation>
    <scope>NUCLEOTIDE SEQUENCE [LARGE SCALE GENOMIC DNA]</scope>
    <source>
        <strain evidence="4 5">A6E488</strain>
    </source>
</reference>
<dbReference type="InterPro" id="IPR011251">
    <property type="entry name" value="Luciferase-like_dom"/>
</dbReference>
<accession>A0AAW5QZY6</accession>
<dbReference type="EMBL" id="JALIDZ010000007">
    <property type="protein sequence ID" value="MCT8973487.1"/>
    <property type="molecule type" value="Genomic_DNA"/>
</dbReference>
<dbReference type="GO" id="GO:0004497">
    <property type="term" value="F:monooxygenase activity"/>
    <property type="evidence" value="ECO:0007669"/>
    <property type="project" value="UniProtKB-KW"/>
</dbReference>
<proteinExistence type="predicted"/>
<feature type="domain" description="Luciferase-like" evidence="3">
    <location>
        <begin position="55"/>
        <end position="342"/>
    </location>
</feature>
<keyword evidence="1" id="KW-0560">Oxidoreductase</keyword>
<evidence type="ECO:0000313" key="5">
    <source>
        <dbReference type="Proteomes" id="UP001320898"/>
    </source>
</evidence>
<gene>
    <name evidence="4" type="ORF">MUB46_16615</name>
</gene>
<dbReference type="InterPro" id="IPR036661">
    <property type="entry name" value="Luciferase-like_sf"/>
</dbReference>
<dbReference type="PANTHER" id="PTHR30137:SF8">
    <property type="entry name" value="BLR5498 PROTEIN"/>
    <property type="match status" value="1"/>
</dbReference>
<dbReference type="SUPFAM" id="SSF51679">
    <property type="entry name" value="Bacterial luciferase-like"/>
    <property type="match status" value="1"/>
</dbReference>
<evidence type="ECO:0000313" key="4">
    <source>
        <dbReference type="EMBL" id="MCT8973487.1"/>
    </source>
</evidence>
<keyword evidence="5" id="KW-1185">Reference proteome</keyword>
<evidence type="ECO:0000256" key="2">
    <source>
        <dbReference type="ARBA" id="ARBA00023033"/>
    </source>
</evidence>
<dbReference type="RefSeq" id="WP_261617052.1">
    <property type="nucleotide sequence ID" value="NZ_JALIDZ010000007.1"/>
</dbReference>
<name>A0AAW5QZY6_9HYPH</name>
<dbReference type="Gene3D" id="3.20.20.30">
    <property type="entry name" value="Luciferase-like domain"/>
    <property type="match status" value="1"/>
</dbReference>
<sequence>MGILSGTEFYAWHFMPFSNLPEDVKDRDSLWVDLPNDLFDPEVGHKLYTRYISELVLAEKLGFDGLCVNEHHGTAYSMMPVPSIIAAALIPQTSRAKICVMGTPPAIEYPHRLAETYAMLDVMSGGRLEIAVPLGTPMEYWLNPINPVTARERQAEAVEVMLKAWSPGSPHRHTGRFYNYRYLNVWPRPFQKPHPKIYFVGSGSPETIELAAKYGFGYSSTFSPIATQLAAQQRLRELAAEYGHEIRPDQTPMTVQVHIAETDEQAVAEMEPHARLFFDVLLRAGRFTDVPGYLTLAQFRKRNGQVLPASHGKFDWEGVRKTHRIIAGSPMTVAHAVEKWAEDARTTRVIFQVHLGDMPHWKVVRTLTYLGEEVIPYLRSRAQVSADDGPAALAS</sequence>
<dbReference type="Proteomes" id="UP001320898">
    <property type="component" value="Unassembled WGS sequence"/>
</dbReference>
<protein>
    <submittedName>
        <fullName evidence="4">LLM class flavin-dependent oxidoreductase</fullName>
    </submittedName>
</protein>
<evidence type="ECO:0000256" key="1">
    <source>
        <dbReference type="ARBA" id="ARBA00023002"/>
    </source>
</evidence>
<dbReference type="GO" id="GO:0005829">
    <property type="term" value="C:cytosol"/>
    <property type="evidence" value="ECO:0007669"/>
    <property type="project" value="TreeGrafter"/>
</dbReference>
<dbReference type="Pfam" id="PF00296">
    <property type="entry name" value="Bac_luciferase"/>
    <property type="match status" value="1"/>
</dbReference>
<dbReference type="InterPro" id="IPR050766">
    <property type="entry name" value="Bact_Lucif_Oxidored"/>
</dbReference>
<keyword evidence="2" id="KW-0503">Monooxygenase</keyword>
<comment type="caution">
    <text evidence="4">The sequence shown here is derived from an EMBL/GenBank/DDBJ whole genome shotgun (WGS) entry which is preliminary data.</text>
</comment>
<evidence type="ECO:0000259" key="3">
    <source>
        <dbReference type="Pfam" id="PF00296"/>
    </source>
</evidence>